<feature type="non-terminal residue" evidence="1">
    <location>
        <position position="49"/>
    </location>
</feature>
<sequence>MLKKVADDFKRGSDFYRISDEMTSPDLGEYYLIFDEDIVRSKLVQSLIA</sequence>
<dbReference type="AlphaFoldDB" id="A0A381XR64"/>
<evidence type="ECO:0000313" key="1">
    <source>
        <dbReference type="EMBL" id="SVA67254.1"/>
    </source>
</evidence>
<protein>
    <submittedName>
        <fullName evidence="1">Uncharacterized protein</fullName>
    </submittedName>
</protein>
<reference evidence="1" key="1">
    <citation type="submission" date="2018-05" db="EMBL/GenBank/DDBJ databases">
        <authorList>
            <person name="Lanie J.A."/>
            <person name="Ng W.-L."/>
            <person name="Kazmierczak K.M."/>
            <person name="Andrzejewski T.M."/>
            <person name="Davidsen T.M."/>
            <person name="Wayne K.J."/>
            <person name="Tettelin H."/>
            <person name="Glass J.I."/>
            <person name="Rusch D."/>
            <person name="Podicherti R."/>
            <person name="Tsui H.-C.T."/>
            <person name="Winkler M.E."/>
        </authorList>
    </citation>
    <scope>NUCLEOTIDE SEQUENCE</scope>
</reference>
<accession>A0A381XR64</accession>
<proteinExistence type="predicted"/>
<organism evidence="1">
    <name type="scientific">marine metagenome</name>
    <dbReference type="NCBI Taxonomy" id="408172"/>
    <lineage>
        <taxon>unclassified sequences</taxon>
        <taxon>metagenomes</taxon>
        <taxon>ecological metagenomes</taxon>
    </lineage>
</organism>
<name>A0A381XR64_9ZZZZ</name>
<dbReference type="EMBL" id="UINC01016083">
    <property type="protein sequence ID" value="SVA67254.1"/>
    <property type="molecule type" value="Genomic_DNA"/>
</dbReference>
<gene>
    <name evidence="1" type="ORF">METZ01_LOCUS120108</name>
</gene>